<protein>
    <recommendedName>
        <fullName evidence="2">HMA domain-containing protein</fullName>
    </recommendedName>
</protein>
<dbReference type="Gene3D" id="3.30.70.100">
    <property type="match status" value="1"/>
</dbReference>
<dbReference type="AlphaFoldDB" id="A0A3B0Z639"/>
<dbReference type="InterPro" id="IPR017969">
    <property type="entry name" value="Heavy-metal-associated_CS"/>
</dbReference>
<organism evidence="3">
    <name type="scientific">hydrothermal vent metagenome</name>
    <dbReference type="NCBI Taxonomy" id="652676"/>
    <lineage>
        <taxon>unclassified sequences</taxon>
        <taxon>metagenomes</taxon>
        <taxon>ecological metagenomes</taxon>
    </lineage>
</organism>
<dbReference type="InterPro" id="IPR036163">
    <property type="entry name" value="HMA_dom_sf"/>
</dbReference>
<evidence type="ECO:0000259" key="2">
    <source>
        <dbReference type="PROSITE" id="PS50846"/>
    </source>
</evidence>
<accession>A0A3B0Z639</accession>
<gene>
    <name evidence="3" type="ORF">MNBD_GAMMA16-930</name>
</gene>
<feature type="domain" description="HMA" evidence="2">
    <location>
        <begin position="1"/>
        <end position="65"/>
    </location>
</feature>
<keyword evidence="1" id="KW-0479">Metal-binding</keyword>
<reference evidence="3" key="1">
    <citation type="submission" date="2018-06" db="EMBL/GenBank/DDBJ databases">
        <authorList>
            <person name="Zhirakovskaya E."/>
        </authorList>
    </citation>
    <scope>NUCLEOTIDE SEQUENCE</scope>
</reference>
<evidence type="ECO:0000256" key="1">
    <source>
        <dbReference type="ARBA" id="ARBA00022723"/>
    </source>
</evidence>
<proteinExistence type="predicted"/>
<dbReference type="Pfam" id="PF00403">
    <property type="entry name" value="HMA"/>
    <property type="match status" value="1"/>
</dbReference>
<dbReference type="PROSITE" id="PS01047">
    <property type="entry name" value="HMA_1"/>
    <property type="match status" value="1"/>
</dbReference>
<dbReference type="EMBL" id="UOFO01000017">
    <property type="protein sequence ID" value="VAW83653.1"/>
    <property type="molecule type" value="Genomic_DNA"/>
</dbReference>
<evidence type="ECO:0000313" key="3">
    <source>
        <dbReference type="EMBL" id="VAW83653.1"/>
    </source>
</evidence>
<dbReference type="InterPro" id="IPR006121">
    <property type="entry name" value="HMA_dom"/>
</dbReference>
<dbReference type="PROSITE" id="PS50846">
    <property type="entry name" value="HMA_2"/>
    <property type="match status" value="1"/>
</dbReference>
<sequence length="65" mass="6678">MQQKFTVKNIKCGGCGTAIKEALISLSGVTEVVVDVATGVVVVEGDNLALAELESQLESAGFPIV</sequence>
<dbReference type="GO" id="GO:0046872">
    <property type="term" value="F:metal ion binding"/>
    <property type="evidence" value="ECO:0007669"/>
    <property type="project" value="UniProtKB-KW"/>
</dbReference>
<name>A0A3B0Z639_9ZZZZ</name>
<dbReference type="SUPFAM" id="SSF55008">
    <property type="entry name" value="HMA, heavy metal-associated domain"/>
    <property type="match status" value="1"/>
</dbReference>